<evidence type="ECO:0000256" key="7">
    <source>
        <dbReference type="ARBA" id="ARBA00023157"/>
    </source>
</evidence>
<dbReference type="PROSITE" id="PS50068">
    <property type="entry name" value="LDLRA_2"/>
    <property type="match status" value="2"/>
</dbReference>
<evidence type="ECO:0000256" key="5">
    <source>
        <dbReference type="ARBA" id="ARBA00022989"/>
    </source>
</evidence>
<dbReference type="GO" id="GO:0012505">
    <property type="term" value="C:endomembrane system"/>
    <property type="evidence" value="ECO:0007669"/>
    <property type="project" value="UniProtKB-SubCell"/>
</dbReference>
<accession>A0AA88H5P2</accession>
<dbReference type="InterPro" id="IPR036055">
    <property type="entry name" value="LDL_receptor-like_sf"/>
</dbReference>
<dbReference type="Gene3D" id="2.170.270.10">
    <property type="entry name" value="SET domain"/>
    <property type="match status" value="1"/>
</dbReference>
<dbReference type="InterPro" id="IPR002172">
    <property type="entry name" value="LDrepeatLR_classA_rpt"/>
</dbReference>
<evidence type="ECO:0000256" key="6">
    <source>
        <dbReference type="ARBA" id="ARBA00023136"/>
    </source>
</evidence>
<keyword evidence="7 8" id="KW-1015">Disulfide bond</keyword>
<dbReference type="Pfam" id="PF00057">
    <property type="entry name" value="Ldl_recept_a"/>
    <property type="match status" value="2"/>
</dbReference>
<keyword evidence="6" id="KW-0472">Membrane</keyword>
<dbReference type="Gene3D" id="4.10.400.10">
    <property type="entry name" value="Low-density Lipoprotein Receptor"/>
    <property type="match status" value="2"/>
</dbReference>
<feature type="disulfide bond" evidence="8">
    <location>
        <begin position="241"/>
        <end position="256"/>
    </location>
</feature>
<evidence type="ECO:0000256" key="3">
    <source>
        <dbReference type="ARBA" id="ARBA00022692"/>
    </source>
</evidence>
<keyword evidence="3" id="KW-0812">Transmembrane</keyword>
<dbReference type="InterPro" id="IPR046341">
    <property type="entry name" value="SET_dom_sf"/>
</dbReference>
<evidence type="ECO:0000256" key="4">
    <source>
        <dbReference type="ARBA" id="ARBA00022737"/>
    </source>
</evidence>
<feature type="disulfide bond" evidence="8">
    <location>
        <begin position="127"/>
        <end position="142"/>
    </location>
</feature>
<dbReference type="SUPFAM" id="SSF82199">
    <property type="entry name" value="SET domain"/>
    <property type="match status" value="1"/>
</dbReference>
<dbReference type="SUPFAM" id="SSF57424">
    <property type="entry name" value="LDL receptor-like module"/>
    <property type="match status" value="2"/>
</dbReference>
<dbReference type="GO" id="GO:0016192">
    <property type="term" value="P:vesicle-mediated transport"/>
    <property type="evidence" value="ECO:0007669"/>
    <property type="project" value="UniProtKB-ARBA"/>
</dbReference>
<evidence type="ECO:0000256" key="1">
    <source>
        <dbReference type="ARBA" id="ARBA00004167"/>
    </source>
</evidence>
<evidence type="ECO:0000256" key="2">
    <source>
        <dbReference type="ARBA" id="ARBA00004308"/>
    </source>
</evidence>
<dbReference type="Proteomes" id="UP001187531">
    <property type="component" value="Unassembled WGS sequence"/>
</dbReference>
<dbReference type="PRINTS" id="PR00261">
    <property type="entry name" value="LDLRECEPTOR"/>
</dbReference>
<comment type="caution">
    <text evidence="9">The sequence shown here is derived from an EMBL/GenBank/DDBJ whole genome shotgun (WGS) entry which is preliminary data.</text>
</comment>
<dbReference type="CDD" id="cd00112">
    <property type="entry name" value="LDLa"/>
    <property type="match status" value="2"/>
</dbReference>
<evidence type="ECO:0000256" key="8">
    <source>
        <dbReference type="PROSITE-ProRule" id="PRU00124"/>
    </source>
</evidence>
<gene>
    <name evidence="9" type="ORF">QYM36_019137</name>
</gene>
<reference evidence="9" key="1">
    <citation type="submission" date="2023-07" db="EMBL/GenBank/DDBJ databases">
        <title>Chromosome-level genome assembly of Artemia franciscana.</title>
        <authorList>
            <person name="Jo E."/>
        </authorList>
    </citation>
    <scope>NUCLEOTIDE SEQUENCE</scope>
    <source>
        <tissue evidence="9">Whole body</tissue>
    </source>
</reference>
<dbReference type="InterPro" id="IPR050685">
    <property type="entry name" value="LDLR"/>
</dbReference>
<keyword evidence="10" id="KW-1185">Reference proteome</keyword>
<evidence type="ECO:0000313" key="9">
    <source>
        <dbReference type="EMBL" id="KAK2702275.1"/>
    </source>
</evidence>
<organism evidence="9 10">
    <name type="scientific">Artemia franciscana</name>
    <name type="common">Brine shrimp</name>
    <name type="synonym">Artemia sanfranciscana</name>
    <dbReference type="NCBI Taxonomy" id="6661"/>
    <lineage>
        <taxon>Eukaryota</taxon>
        <taxon>Metazoa</taxon>
        <taxon>Ecdysozoa</taxon>
        <taxon>Arthropoda</taxon>
        <taxon>Crustacea</taxon>
        <taxon>Branchiopoda</taxon>
        <taxon>Anostraca</taxon>
        <taxon>Artemiidae</taxon>
        <taxon>Artemia</taxon>
    </lineage>
</organism>
<dbReference type="PANTHER" id="PTHR24270">
    <property type="entry name" value="LOW-DENSITY LIPOPROTEIN RECEPTOR-RELATED"/>
    <property type="match status" value="1"/>
</dbReference>
<keyword evidence="5" id="KW-1133">Transmembrane helix</keyword>
<name>A0AA88H5P2_ARTSF</name>
<dbReference type="SMART" id="SM00192">
    <property type="entry name" value="LDLa"/>
    <property type="match status" value="2"/>
</dbReference>
<dbReference type="GO" id="GO:0005886">
    <property type="term" value="C:plasma membrane"/>
    <property type="evidence" value="ECO:0007669"/>
    <property type="project" value="TreeGrafter"/>
</dbReference>
<dbReference type="PROSITE" id="PS01209">
    <property type="entry name" value="LDLRA_1"/>
    <property type="match status" value="1"/>
</dbReference>
<comment type="subcellular location">
    <subcellularLocation>
        <location evidence="2">Endomembrane system</location>
    </subcellularLocation>
    <subcellularLocation>
        <location evidence="1">Membrane</location>
        <topology evidence="1">Single-pass membrane protein</topology>
    </subcellularLocation>
</comment>
<evidence type="ECO:0000313" key="10">
    <source>
        <dbReference type="Proteomes" id="UP001187531"/>
    </source>
</evidence>
<proteinExistence type="predicted"/>
<comment type="caution">
    <text evidence="8">Lacks conserved residue(s) required for the propagation of feature annotation.</text>
</comment>
<sequence length="628" mass="72044">MRPGVPVPTQTTIRKLIATINRKANSLSKEEREMMYEYLCHSGKFCSFYITKAFRAEEILRRMLEKRGLGADITEALTEDNLQKAVHRLGFEYTVPSLEQVQQTYKNFRIPKTFPSELVCIPIEWLCDDMSDCIDGSDEVNCKEIQQQFGMENATSSTAKLIKKIIQIVTGSRVYSRIDDPVYVVTTEDRNESWFLNLFEEKKPWKNITIISNHLVSRSCRKDEYECPNEPGQCIPIEWLCDDMSDCIDGSDEVNCKEIQQQFGMENATSSTAKLIKKIIQIVTGSRVYSRIDDPVYVETTEDRNESWFSLATAEKRNREHHRAFDPHSFNTEDYKKLKAGVKEFMAPMIKLLSRNQLVEKDHINLTAYVSFLFSFMFDNQLGVSENMMVKEFLNRHFVKEQNMFVIPVEKHKTASKKSAGVALSVREEAIFKNYKSFVRPYEASEARPAKLPIIDVRSEVAQHKHIHADVSRKKLPGRHEAGCSCSHLDNDPQPDRHYKPEGEQCVKGGEEDDLRISVPLGRMLEKRGLEADITEALTEDNLRKAVRRLGYVDTVPSLEQANENGPSLKSKTLVVDGLKRPILVSTRDITAGEELYFDYGVRPGQYNDGHEQIFSYPRRPGKGTEKF</sequence>
<protein>
    <submittedName>
        <fullName evidence="9">Uncharacterized protein</fullName>
    </submittedName>
</protein>
<dbReference type="EMBL" id="JAVRJZ010000526">
    <property type="protein sequence ID" value="KAK2702275.1"/>
    <property type="molecule type" value="Genomic_DNA"/>
</dbReference>
<keyword evidence="4" id="KW-0677">Repeat</keyword>
<dbReference type="InterPro" id="IPR023415">
    <property type="entry name" value="LDLR_class-A_CS"/>
</dbReference>
<dbReference type="AlphaFoldDB" id="A0AA88H5P2"/>